<gene>
    <name evidence="11" type="ORF">AABB81_07885</name>
</gene>
<reference evidence="11 12" key="1">
    <citation type="submission" date="2024-04" db="EMBL/GenBank/DDBJ databases">
        <title>whole genome sequencing of Lutimonas vermicola strain IMCC1616.</title>
        <authorList>
            <person name="Bae S.S."/>
        </authorList>
    </citation>
    <scope>NUCLEOTIDE SEQUENCE [LARGE SCALE GENOMIC DNA]</scope>
    <source>
        <strain evidence="11 12">IMCC1616</strain>
    </source>
</reference>
<proteinExistence type="inferred from homology"/>
<dbReference type="GO" id="GO:0004386">
    <property type="term" value="F:helicase activity"/>
    <property type="evidence" value="ECO:0007669"/>
    <property type="project" value="UniProtKB-KW"/>
</dbReference>
<dbReference type="Gene3D" id="3.40.50.300">
    <property type="entry name" value="P-loop containing nucleotide triphosphate hydrolases"/>
    <property type="match status" value="2"/>
</dbReference>
<protein>
    <submittedName>
        <fullName evidence="11">DEAD/DEAH box helicase</fullName>
        <ecNumber evidence="11">3.6.4.-</ecNumber>
    </submittedName>
</protein>
<evidence type="ECO:0000256" key="6">
    <source>
        <dbReference type="PROSITE-ProRule" id="PRU00552"/>
    </source>
</evidence>
<dbReference type="InterPro" id="IPR014001">
    <property type="entry name" value="Helicase_ATP-bd"/>
</dbReference>
<dbReference type="PROSITE" id="PS51192">
    <property type="entry name" value="HELICASE_ATP_BIND_1"/>
    <property type="match status" value="1"/>
</dbReference>
<dbReference type="InterPro" id="IPR001650">
    <property type="entry name" value="Helicase_C-like"/>
</dbReference>
<evidence type="ECO:0000256" key="7">
    <source>
        <dbReference type="SAM" id="MobiDB-lite"/>
    </source>
</evidence>
<accession>A0ABU9L043</accession>
<dbReference type="InterPro" id="IPR011545">
    <property type="entry name" value="DEAD/DEAH_box_helicase_dom"/>
</dbReference>
<dbReference type="CDD" id="cd18787">
    <property type="entry name" value="SF2_C_DEAD"/>
    <property type="match status" value="1"/>
</dbReference>
<feature type="domain" description="Helicase C-terminal" evidence="9">
    <location>
        <begin position="232"/>
        <end position="389"/>
    </location>
</feature>
<name>A0ABU9L043_9FLAO</name>
<evidence type="ECO:0000256" key="3">
    <source>
        <dbReference type="ARBA" id="ARBA00022806"/>
    </source>
</evidence>
<keyword evidence="4" id="KW-0067">ATP-binding</keyword>
<dbReference type="GO" id="GO:0016787">
    <property type="term" value="F:hydrolase activity"/>
    <property type="evidence" value="ECO:0007669"/>
    <property type="project" value="UniProtKB-KW"/>
</dbReference>
<dbReference type="SUPFAM" id="SSF52540">
    <property type="entry name" value="P-loop containing nucleoside triphosphate hydrolases"/>
    <property type="match status" value="1"/>
</dbReference>
<dbReference type="PANTHER" id="PTHR47959:SF13">
    <property type="entry name" value="ATP-DEPENDENT RNA HELICASE RHLE"/>
    <property type="match status" value="1"/>
</dbReference>
<keyword evidence="1" id="KW-0547">Nucleotide-binding</keyword>
<evidence type="ECO:0000313" key="11">
    <source>
        <dbReference type="EMBL" id="MEL4455812.1"/>
    </source>
</evidence>
<dbReference type="Proteomes" id="UP001474120">
    <property type="component" value="Unassembled WGS sequence"/>
</dbReference>
<dbReference type="PROSITE" id="PS51195">
    <property type="entry name" value="Q_MOTIF"/>
    <property type="match status" value="1"/>
</dbReference>
<dbReference type="PROSITE" id="PS51194">
    <property type="entry name" value="HELICASE_CTER"/>
    <property type="match status" value="1"/>
</dbReference>
<dbReference type="InterPro" id="IPR014014">
    <property type="entry name" value="RNA_helicase_DEAD_Q_motif"/>
</dbReference>
<dbReference type="SMART" id="SM00487">
    <property type="entry name" value="DEXDc"/>
    <property type="match status" value="1"/>
</dbReference>
<dbReference type="PANTHER" id="PTHR47959">
    <property type="entry name" value="ATP-DEPENDENT RNA HELICASE RHLE-RELATED"/>
    <property type="match status" value="1"/>
</dbReference>
<dbReference type="EC" id="3.6.4.-" evidence="11"/>
<feature type="compositionally biased region" description="Basic and acidic residues" evidence="7">
    <location>
        <begin position="380"/>
        <end position="416"/>
    </location>
</feature>
<keyword evidence="2 11" id="KW-0378">Hydrolase</keyword>
<dbReference type="InterPro" id="IPR050079">
    <property type="entry name" value="DEAD_box_RNA_helicase"/>
</dbReference>
<evidence type="ECO:0000256" key="4">
    <source>
        <dbReference type="ARBA" id="ARBA00022840"/>
    </source>
</evidence>
<feature type="region of interest" description="Disordered" evidence="7">
    <location>
        <begin position="380"/>
        <end position="446"/>
    </location>
</feature>
<comment type="similarity">
    <text evidence="5">Belongs to the DEAD box helicase family.</text>
</comment>
<organism evidence="11 12">
    <name type="scientific">Lutimonas vermicola</name>
    <dbReference type="NCBI Taxonomy" id="414288"/>
    <lineage>
        <taxon>Bacteria</taxon>
        <taxon>Pseudomonadati</taxon>
        <taxon>Bacteroidota</taxon>
        <taxon>Flavobacteriia</taxon>
        <taxon>Flavobacteriales</taxon>
        <taxon>Flavobacteriaceae</taxon>
        <taxon>Lutimonas</taxon>
    </lineage>
</organism>
<dbReference type="InterPro" id="IPR027417">
    <property type="entry name" value="P-loop_NTPase"/>
</dbReference>
<evidence type="ECO:0000313" key="12">
    <source>
        <dbReference type="Proteomes" id="UP001474120"/>
    </source>
</evidence>
<dbReference type="Pfam" id="PF00270">
    <property type="entry name" value="DEAD"/>
    <property type="match status" value="1"/>
</dbReference>
<dbReference type="Pfam" id="PF00271">
    <property type="entry name" value="Helicase_C"/>
    <property type="match status" value="1"/>
</dbReference>
<dbReference type="SMART" id="SM00490">
    <property type="entry name" value="HELICc"/>
    <property type="match status" value="1"/>
</dbReference>
<feature type="compositionally biased region" description="Basic residues" evidence="7">
    <location>
        <begin position="427"/>
        <end position="446"/>
    </location>
</feature>
<comment type="caution">
    <text evidence="11">The sequence shown here is derived from an EMBL/GenBank/DDBJ whole genome shotgun (WGS) entry which is preliminary data.</text>
</comment>
<feature type="short sequence motif" description="Q motif" evidence="6">
    <location>
        <begin position="2"/>
        <end position="30"/>
    </location>
</feature>
<evidence type="ECO:0000259" key="9">
    <source>
        <dbReference type="PROSITE" id="PS51194"/>
    </source>
</evidence>
<dbReference type="CDD" id="cd00268">
    <property type="entry name" value="DEADc"/>
    <property type="match status" value="1"/>
</dbReference>
<feature type="domain" description="DEAD-box RNA helicase Q" evidence="10">
    <location>
        <begin position="2"/>
        <end position="30"/>
    </location>
</feature>
<evidence type="ECO:0000259" key="10">
    <source>
        <dbReference type="PROSITE" id="PS51195"/>
    </source>
</evidence>
<keyword evidence="3 11" id="KW-0347">Helicase</keyword>
<dbReference type="EMBL" id="JBCDNA010000002">
    <property type="protein sequence ID" value="MEL4455812.1"/>
    <property type="molecule type" value="Genomic_DNA"/>
</dbReference>
<evidence type="ECO:0000256" key="5">
    <source>
        <dbReference type="ARBA" id="ARBA00038437"/>
    </source>
</evidence>
<dbReference type="RefSeq" id="WP_342159773.1">
    <property type="nucleotide sequence ID" value="NZ_JBCDNA010000002.1"/>
</dbReference>
<feature type="domain" description="Helicase ATP-binding" evidence="8">
    <location>
        <begin position="33"/>
        <end position="204"/>
    </location>
</feature>
<evidence type="ECO:0000256" key="1">
    <source>
        <dbReference type="ARBA" id="ARBA00022741"/>
    </source>
</evidence>
<dbReference type="InterPro" id="IPR044742">
    <property type="entry name" value="DEAD/DEAH_RhlB"/>
</dbReference>
<evidence type="ECO:0000256" key="2">
    <source>
        <dbReference type="ARBA" id="ARBA00022801"/>
    </source>
</evidence>
<keyword evidence="12" id="KW-1185">Reference proteome</keyword>
<evidence type="ECO:0000259" key="8">
    <source>
        <dbReference type="PROSITE" id="PS51192"/>
    </source>
</evidence>
<sequence>MKSFEDLKVNKPQLKALNDMGIHTPTPIQEKSIPAVNSGNDMVGLAQTGTGKTLAYLLPVLKSLTFSDQIHPRILIIVPTRELVAQVVSVAKELTTYQNVRIAGVYGGVNINQQKEMVSQGLDILVATPGRLFDLAVSGVLRLASVQKLVLDEVDEMLFIGFRPQLMNILDILPKKRQSIMFSATITDEVDELIQSFFKSPKKIEIVPVGTPLEKITQKGIAVPNYKTKINYLKHLLRQDGLDKVLVFTKNKKIADRLYEELSETFIDELELIHSNKSQNYRFKAIEKFQDGSVRILIATDIVSRGMDILGVSHVINFDAPKYPEQYIHRIGRTGRARNSGEAIFLFVPGEEEAVLEIEILMQTEIPLEKLSKEVEISKELMPEEQDHSSEKEISIKQKVKEKPGEAFHQKSEKNKKINLGGSYKREIKKKYKKPKTRPPKTKGKK</sequence>